<sequence length="79" mass="8836">MSKSERNPAFTGARRLCTLFALEELRIAVKRMLLSSGSTTFFSFGICPRVIFVARAIRRCMGKELSTVLSLFTSLSRSL</sequence>
<dbReference type="Proteomes" id="UP000298663">
    <property type="component" value="Chromosome X"/>
</dbReference>
<organism evidence="2 3">
    <name type="scientific">Steinernema carpocapsae</name>
    <name type="common">Entomopathogenic nematode</name>
    <dbReference type="NCBI Taxonomy" id="34508"/>
    <lineage>
        <taxon>Eukaryota</taxon>
        <taxon>Metazoa</taxon>
        <taxon>Ecdysozoa</taxon>
        <taxon>Nematoda</taxon>
        <taxon>Chromadorea</taxon>
        <taxon>Rhabditida</taxon>
        <taxon>Tylenchina</taxon>
        <taxon>Panagrolaimomorpha</taxon>
        <taxon>Strongyloidoidea</taxon>
        <taxon>Steinernematidae</taxon>
        <taxon>Steinernema</taxon>
    </lineage>
</organism>
<evidence type="ECO:0000313" key="2">
    <source>
        <dbReference type="EMBL" id="TMS36545.1"/>
    </source>
</evidence>
<keyword evidence="1" id="KW-0472">Membrane</keyword>
<keyword evidence="1" id="KW-0812">Transmembrane</keyword>
<proteinExistence type="predicted"/>
<reference evidence="2 3" key="2">
    <citation type="journal article" date="2019" name="G3 (Bethesda)">
        <title>Hybrid Assembly of the Genome of the Entomopathogenic Nematode Steinernema carpocapsae Identifies the X-Chromosome.</title>
        <authorList>
            <person name="Serra L."/>
            <person name="Macchietto M."/>
            <person name="Macias-Munoz A."/>
            <person name="McGill C.J."/>
            <person name="Rodriguez I.M."/>
            <person name="Rodriguez B."/>
            <person name="Murad R."/>
            <person name="Mortazavi A."/>
        </authorList>
    </citation>
    <scope>NUCLEOTIDE SEQUENCE [LARGE SCALE GENOMIC DNA]</scope>
    <source>
        <strain evidence="2 3">ALL</strain>
    </source>
</reference>
<protein>
    <submittedName>
        <fullName evidence="2">Uncharacterized protein</fullName>
    </submittedName>
</protein>
<gene>
    <name evidence="2" type="ORF">L596_003686</name>
</gene>
<evidence type="ECO:0000256" key="1">
    <source>
        <dbReference type="SAM" id="Phobius"/>
    </source>
</evidence>
<keyword evidence="3" id="KW-1185">Reference proteome</keyword>
<dbReference type="EMBL" id="AZBU02000001">
    <property type="protein sequence ID" value="TMS36545.1"/>
    <property type="molecule type" value="Genomic_DNA"/>
</dbReference>
<dbReference type="EMBL" id="CM016762">
    <property type="protein sequence ID" value="TMS36545.1"/>
    <property type="molecule type" value="Genomic_DNA"/>
</dbReference>
<accession>A0A4U8UUZ7</accession>
<dbReference type="AlphaFoldDB" id="A0A4U8UUZ7"/>
<reference evidence="2 3" key="1">
    <citation type="journal article" date="2015" name="Genome Biol.">
        <title>Comparative genomics of Steinernema reveals deeply conserved gene regulatory networks.</title>
        <authorList>
            <person name="Dillman A.R."/>
            <person name="Macchietto M."/>
            <person name="Porter C.F."/>
            <person name="Rogers A."/>
            <person name="Williams B."/>
            <person name="Antoshechkin I."/>
            <person name="Lee M.M."/>
            <person name="Goodwin Z."/>
            <person name="Lu X."/>
            <person name="Lewis E.E."/>
            <person name="Goodrich-Blair H."/>
            <person name="Stock S.P."/>
            <person name="Adams B.J."/>
            <person name="Sternberg P.W."/>
            <person name="Mortazavi A."/>
        </authorList>
    </citation>
    <scope>NUCLEOTIDE SEQUENCE [LARGE SCALE GENOMIC DNA]</scope>
    <source>
        <strain evidence="2 3">ALL</strain>
    </source>
</reference>
<keyword evidence="1" id="KW-1133">Transmembrane helix</keyword>
<feature type="transmembrane region" description="Helical" evidence="1">
    <location>
        <begin position="32"/>
        <end position="54"/>
    </location>
</feature>
<name>A0A4U8UUZ7_STECR</name>
<comment type="caution">
    <text evidence="2">The sequence shown here is derived from an EMBL/GenBank/DDBJ whole genome shotgun (WGS) entry which is preliminary data.</text>
</comment>
<evidence type="ECO:0000313" key="3">
    <source>
        <dbReference type="Proteomes" id="UP000298663"/>
    </source>
</evidence>